<protein>
    <submittedName>
        <fullName evidence="4">60S ribosomal protein L19-2-like</fullName>
    </submittedName>
</protein>
<dbReference type="Proteomes" id="UP000694930">
    <property type="component" value="Chromosome 9"/>
</dbReference>
<dbReference type="PANTHER" id="PTHR10722">
    <property type="entry name" value="60S RIBOSOMAL PROTEIN L19"/>
    <property type="match status" value="1"/>
</dbReference>
<reference evidence="4" key="2">
    <citation type="submission" date="2025-08" db="UniProtKB">
        <authorList>
            <consortium name="RefSeq"/>
        </authorList>
    </citation>
    <scope>IDENTIFICATION</scope>
</reference>
<feature type="compositionally biased region" description="Basic and acidic residues" evidence="1">
    <location>
        <begin position="88"/>
        <end position="99"/>
    </location>
</feature>
<organism evidence="3 4">
    <name type="scientific">Solanum pennellii</name>
    <name type="common">Tomato</name>
    <name type="synonym">Lycopersicon pennellii</name>
    <dbReference type="NCBI Taxonomy" id="28526"/>
    <lineage>
        <taxon>Eukaryota</taxon>
        <taxon>Viridiplantae</taxon>
        <taxon>Streptophyta</taxon>
        <taxon>Embryophyta</taxon>
        <taxon>Tracheophyta</taxon>
        <taxon>Spermatophyta</taxon>
        <taxon>Magnoliopsida</taxon>
        <taxon>eudicotyledons</taxon>
        <taxon>Gunneridae</taxon>
        <taxon>Pentapetalae</taxon>
        <taxon>asterids</taxon>
        <taxon>lamiids</taxon>
        <taxon>Solanales</taxon>
        <taxon>Solanaceae</taxon>
        <taxon>Solanoideae</taxon>
        <taxon>Solaneae</taxon>
        <taxon>Solanum</taxon>
        <taxon>Solanum subgen. Lycopersicon</taxon>
    </lineage>
</organism>
<dbReference type="GeneID" id="107030580"/>
<sequence>MKEAKRKGRHSGHGKRKGTREVRLLSKVLRMRRLRVLRRLHRKYRESKKIDKHMYHDMYMKVKGNVFKNKRVLMENNLRLGGQRTRQAGREFARREERLAQGPGGEKPVQPAAPAQGSNKSKQ</sequence>
<reference evidence="3" key="1">
    <citation type="journal article" date="2014" name="Nat. Genet.">
        <title>The genome of the stress-tolerant wild tomato species Solanum pennellii.</title>
        <authorList>
            <person name="Bolger A."/>
            <person name="Scossa F."/>
            <person name="Bolger M.E."/>
            <person name="Lanz C."/>
            <person name="Maumus F."/>
            <person name="Tohge T."/>
            <person name="Quesneville H."/>
            <person name="Alseekh S."/>
            <person name="Sorensen I."/>
            <person name="Lichtenstein G."/>
            <person name="Fich E.A."/>
            <person name="Conte M."/>
            <person name="Keller H."/>
            <person name="Schneeberger K."/>
            <person name="Schwacke R."/>
            <person name="Ofner I."/>
            <person name="Vrebalov J."/>
            <person name="Xu Y."/>
            <person name="Osorio S."/>
            <person name="Aflitos S.A."/>
            <person name="Schijlen E."/>
            <person name="Jimenez-Gomez J.M."/>
            <person name="Ryngajllo M."/>
            <person name="Kimura S."/>
            <person name="Kumar R."/>
            <person name="Koenig D."/>
            <person name="Headland L.R."/>
            <person name="Maloof J.N."/>
            <person name="Sinha N."/>
            <person name="van Ham R.C."/>
            <person name="Lankhorst R.K."/>
            <person name="Mao L."/>
            <person name="Vogel A."/>
            <person name="Arsova B."/>
            <person name="Panstruga R."/>
            <person name="Fei Z."/>
            <person name="Rose J.K."/>
            <person name="Zamir D."/>
            <person name="Carrari F."/>
            <person name="Giovannoni J.J."/>
            <person name="Weigel D."/>
            <person name="Usadel B."/>
            <person name="Fernie A.R."/>
        </authorList>
    </citation>
    <scope>NUCLEOTIDE SEQUENCE [LARGE SCALE GENOMIC DNA]</scope>
    <source>
        <strain evidence="3">cv. LA0716</strain>
    </source>
</reference>
<accession>A0ABM1HLL9</accession>
<evidence type="ECO:0000256" key="1">
    <source>
        <dbReference type="SAM" id="MobiDB-lite"/>
    </source>
</evidence>
<dbReference type="InterPro" id="IPR039547">
    <property type="entry name" value="Ribosomal_eL19"/>
</dbReference>
<feature type="region of interest" description="Disordered" evidence="1">
    <location>
        <begin position="1"/>
        <end position="22"/>
    </location>
</feature>
<dbReference type="InterPro" id="IPR000196">
    <property type="entry name" value="Ribosomal_eL19_dom"/>
</dbReference>
<gene>
    <name evidence="4" type="primary">LOC107030580</name>
</gene>
<feature type="domain" description="Large ribosomal subunit protein eL19" evidence="2">
    <location>
        <begin position="1"/>
        <end position="81"/>
    </location>
</feature>
<dbReference type="SMART" id="SM01416">
    <property type="entry name" value="Ribosomal_L19e"/>
    <property type="match status" value="1"/>
</dbReference>
<feature type="region of interest" description="Disordered" evidence="1">
    <location>
        <begin position="82"/>
        <end position="123"/>
    </location>
</feature>
<dbReference type="InterPro" id="IPR057260">
    <property type="entry name" value="Ribosomal_L19e_C"/>
</dbReference>
<feature type="compositionally biased region" description="Basic residues" evidence="1">
    <location>
        <begin position="1"/>
        <end position="18"/>
    </location>
</feature>
<dbReference type="Pfam" id="PF25476">
    <property type="entry name" value="Ribosomal_L19e_C"/>
    <property type="match status" value="1"/>
</dbReference>
<dbReference type="RefSeq" id="XP_015087334.1">
    <property type="nucleotide sequence ID" value="XM_015231848.2"/>
</dbReference>
<evidence type="ECO:0000313" key="3">
    <source>
        <dbReference type="Proteomes" id="UP000694930"/>
    </source>
</evidence>
<dbReference type="Gene3D" id="1.10.1200.240">
    <property type="match status" value="1"/>
</dbReference>
<evidence type="ECO:0000259" key="2">
    <source>
        <dbReference type="SMART" id="SM01416"/>
    </source>
</evidence>
<evidence type="ECO:0000313" key="4">
    <source>
        <dbReference type="RefSeq" id="XP_015087334.1"/>
    </source>
</evidence>
<dbReference type="InterPro" id="IPR035970">
    <property type="entry name" value="60S_ribosomal_eL19_sf"/>
</dbReference>
<proteinExistence type="predicted"/>
<dbReference type="SUPFAM" id="SSF48140">
    <property type="entry name" value="Ribosomal protein L19 (L19e)"/>
    <property type="match status" value="1"/>
</dbReference>
<name>A0ABM1HLL9_SOLPN</name>
<keyword evidence="3" id="KW-1185">Reference proteome</keyword>